<evidence type="ECO:0000313" key="2">
    <source>
        <dbReference type="Proteomes" id="UP000032210"/>
    </source>
</evidence>
<reference evidence="1 2" key="1">
    <citation type="submission" date="2015-01" db="EMBL/GenBank/DDBJ databases">
        <title>Genome sequence of the beneficial rhizobacterium Pseudomonas fluorescens 2-79.</title>
        <authorList>
            <person name="Thuermer A."/>
            <person name="Daniel R."/>
        </authorList>
    </citation>
    <scope>NUCLEOTIDE SEQUENCE [LARGE SCALE GENOMIC DNA]</scope>
    <source>
        <strain evidence="1 2">2-79</strain>
    </source>
</reference>
<name>A0A0D0TI56_PSEFL</name>
<dbReference type="PATRIC" id="fig|294.125.peg.4219"/>
<organism evidence="1 2">
    <name type="scientific">Pseudomonas fluorescens</name>
    <dbReference type="NCBI Taxonomy" id="294"/>
    <lineage>
        <taxon>Bacteria</taxon>
        <taxon>Pseudomonadati</taxon>
        <taxon>Pseudomonadota</taxon>
        <taxon>Gammaproteobacteria</taxon>
        <taxon>Pseudomonadales</taxon>
        <taxon>Pseudomonadaceae</taxon>
        <taxon>Pseudomonas</taxon>
    </lineage>
</organism>
<evidence type="ECO:0008006" key="3">
    <source>
        <dbReference type="Google" id="ProtNLM"/>
    </source>
</evidence>
<protein>
    <recommendedName>
        <fullName evidence="3">DUF4145 domain-containing protein</fullName>
    </recommendedName>
</protein>
<proteinExistence type="predicted"/>
<dbReference type="Proteomes" id="UP000032210">
    <property type="component" value="Unassembled WGS sequence"/>
</dbReference>
<dbReference type="AlphaFoldDB" id="A0A0D0TI56"/>
<accession>A0A0D0TI56</accession>
<sequence>MTRLLEKRFGELEVQLEAIEATKRMEQGALSGSPYPHINADLILNWTVKAKSLLSNACGEKSYHLSAFVEAEKPRPYSNNFETLQRVKAVFLAAKEDYEGGYLNSVRNLVQAEVFTSELEQAEELLKSGYATAAAVIAGVVLETTLRDLCTAHGIEHGSLNKMNDDLARANAYNATQKKRITALAGTRNSAAHGKPEEFTAAEVKGMIDDVERFLAMALQ</sequence>
<gene>
    <name evidence="1" type="ORF">PFLU3_41210</name>
</gene>
<dbReference type="EMBL" id="JXCQ01000046">
    <property type="protein sequence ID" value="KIR20485.1"/>
    <property type="molecule type" value="Genomic_DNA"/>
</dbReference>
<comment type="caution">
    <text evidence="1">The sequence shown here is derived from an EMBL/GenBank/DDBJ whole genome shotgun (WGS) entry which is preliminary data.</text>
</comment>
<dbReference type="RefSeq" id="WP_043050367.1">
    <property type="nucleotide sequence ID" value="NZ_JXCQ01000046.1"/>
</dbReference>
<evidence type="ECO:0000313" key="1">
    <source>
        <dbReference type="EMBL" id="KIR20485.1"/>
    </source>
</evidence>